<feature type="chain" id="PRO_5005656968" evidence="2">
    <location>
        <begin position="18"/>
        <end position="427"/>
    </location>
</feature>
<evidence type="ECO:0000313" key="4">
    <source>
        <dbReference type="WBParaSite" id="ALUE_0001812501-mRNA-1"/>
    </source>
</evidence>
<organism evidence="3 4">
    <name type="scientific">Ascaris lumbricoides</name>
    <name type="common">Giant roundworm</name>
    <dbReference type="NCBI Taxonomy" id="6252"/>
    <lineage>
        <taxon>Eukaryota</taxon>
        <taxon>Metazoa</taxon>
        <taxon>Ecdysozoa</taxon>
        <taxon>Nematoda</taxon>
        <taxon>Chromadorea</taxon>
        <taxon>Rhabditida</taxon>
        <taxon>Spirurina</taxon>
        <taxon>Ascaridomorpha</taxon>
        <taxon>Ascaridoidea</taxon>
        <taxon>Ascarididae</taxon>
        <taxon>Ascaris</taxon>
    </lineage>
</organism>
<keyword evidence="3" id="KW-1185">Reference proteome</keyword>
<reference evidence="4" key="1">
    <citation type="submission" date="2017-02" db="UniProtKB">
        <authorList>
            <consortium name="WormBaseParasite"/>
        </authorList>
    </citation>
    <scope>IDENTIFICATION</scope>
</reference>
<feature type="signal peptide" evidence="2">
    <location>
        <begin position="1"/>
        <end position="17"/>
    </location>
</feature>
<dbReference type="PANTHER" id="PTHR11567">
    <property type="entry name" value="ACID PHOSPHATASE-RELATED"/>
    <property type="match status" value="1"/>
</dbReference>
<dbReference type="InterPro" id="IPR000560">
    <property type="entry name" value="His_Pase_clade-2"/>
</dbReference>
<name>A0A0M3II10_ASCLU</name>
<dbReference type="WBParaSite" id="ALUE_0001812501-mRNA-1">
    <property type="protein sequence ID" value="ALUE_0001812501-mRNA-1"/>
    <property type="gene ID" value="ALUE_0001812501"/>
</dbReference>
<dbReference type="SUPFAM" id="SSF53254">
    <property type="entry name" value="Phosphoglycerate mutase-like"/>
    <property type="match status" value="1"/>
</dbReference>
<dbReference type="GO" id="GO:0016791">
    <property type="term" value="F:phosphatase activity"/>
    <property type="evidence" value="ECO:0007669"/>
    <property type="project" value="UniProtKB-ARBA"/>
</dbReference>
<evidence type="ECO:0000256" key="2">
    <source>
        <dbReference type="SAM" id="SignalP"/>
    </source>
</evidence>
<dbReference type="Gene3D" id="3.40.50.1240">
    <property type="entry name" value="Phosphoglycerate mutase-like"/>
    <property type="match status" value="1"/>
</dbReference>
<dbReference type="Pfam" id="PF00328">
    <property type="entry name" value="His_Phos_2"/>
    <property type="match status" value="1"/>
</dbReference>
<protein>
    <submittedName>
        <fullName evidence="4">Histidine acid phosphatase</fullName>
    </submittedName>
</protein>
<dbReference type="AlphaFoldDB" id="A0A0M3II10"/>
<proteinExistence type="inferred from homology"/>
<accession>A0A0M3II10</accession>
<dbReference type="Proteomes" id="UP000036681">
    <property type="component" value="Unplaced"/>
</dbReference>
<keyword evidence="2" id="KW-0732">Signal</keyword>
<evidence type="ECO:0000256" key="1">
    <source>
        <dbReference type="ARBA" id="ARBA00005375"/>
    </source>
</evidence>
<dbReference type="InterPro" id="IPR029033">
    <property type="entry name" value="His_PPase_superfam"/>
</dbReference>
<sequence>MIYSLLFIAAIAHKAESDWNRYELTINRSIKIDVSTQLVLMGTRHGNRLPSRFIDINQRTWGFEGNAELTQFGKRQSFGVGKELREFVGSMISKNYSPKEAKFYTSSANRCQMTLQTLLAGFYRPDTFTEWNPALDWTPVPYSIDDRMLRMNAVKNCPRSDDAWMPILNDTLTDLILLSEENRLLLDYIANNSGWNASINSASDVADNLIEIDLYGAKYPDWIDNPLLDGYDSERLKKEILAFTEKHQIRCTEYEPCRNMMSGVWLHNIITTLEKAQRQENTAKLIVFVSHTEIILSVIKLMQFSRNDLPTSAGFLVEYRNKPISSVRLLSHEPVAIDDHLIYQADYEKPLAEIADSKYWIPLDKFIALVRKNAISNWEQACNRQSAMCITQRISSNAHIMRSSFICFSLTAFITLICFQEVNEIGK</sequence>
<comment type="similarity">
    <text evidence="1">Belongs to the histidine acid phosphatase family.</text>
</comment>
<evidence type="ECO:0000313" key="3">
    <source>
        <dbReference type="Proteomes" id="UP000036681"/>
    </source>
</evidence>
<dbReference type="PANTHER" id="PTHR11567:SF29">
    <property type="entry name" value="ACID PHOSPHATASE FAMILY"/>
    <property type="match status" value="1"/>
</dbReference>
<dbReference type="InterPro" id="IPR050645">
    <property type="entry name" value="Histidine_acid_phosphatase"/>
</dbReference>
<dbReference type="CDD" id="cd07061">
    <property type="entry name" value="HP_HAP_like"/>
    <property type="match status" value="1"/>
</dbReference>